<proteinExistence type="predicted"/>
<sequence length="214" mass="24416">MEQMVQELSNDCLLETKRVTRSRLGKCWHGETAISNKLVNVDQMIEKLLQSDILLNSPKYYGLFTENPIKLFEIVVKNRKHQLWEFVDRYGLIQKLSNINMISNSVTLGIIYKNIAADFYNGDYVEAASGAALLGGDYLISKGFTLLAERMYLQNSKTLGFISPVLKRYAPFLRRFAAGYNFYSLYQSASSYSKNDDTPSVIILIDVRHLCLLT</sequence>
<accession>A0A915HJ19</accession>
<evidence type="ECO:0000313" key="2">
    <source>
        <dbReference type="WBParaSite" id="nRc.2.0.1.t01993-RA"/>
    </source>
</evidence>
<name>A0A915HJ19_ROMCU</name>
<reference evidence="2" key="1">
    <citation type="submission" date="2022-11" db="UniProtKB">
        <authorList>
            <consortium name="WormBaseParasite"/>
        </authorList>
    </citation>
    <scope>IDENTIFICATION</scope>
</reference>
<protein>
    <submittedName>
        <fullName evidence="2">Uncharacterized protein</fullName>
    </submittedName>
</protein>
<dbReference type="Proteomes" id="UP000887565">
    <property type="component" value="Unplaced"/>
</dbReference>
<dbReference type="AlphaFoldDB" id="A0A915HJ19"/>
<keyword evidence="1" id="KW-1185">Reference proteome</keyword>
<organism evidence="1 2">
    <name type="scientific">Romanomermis culicivorax</name>
    <name type="common">Nematode worm</name>
    <dbReference type="NCBI Taxonomy" id="13658"/>
    <lineage>
        <taxon>Eukaryota</taxon>
        <taxon>Metazoa</taxon>
        <taxon>Ecdysozoa</taxon>
        <taxon>Nematoda</taxon>
        <taxon>Enoplea</taxon>
        <taxon>Dorylaimia</taxon>
        <taxon>Mermithida</taxon>
        <taxon>Mermithoidea</taxon>
        <taxon>Mermithidae</taxon>
        <taxon>Romanomermis</taxon>
    </lineage>
</organism>
<dbReference type="WBParaSite" id="nRc.2.0.1.t01993-RA">
    <property type="protein sequence ID" value="nRc.2.0.1.t01993-RA"/>
    <property type="gene ID" value="nRc.2.0.1.g01993"/>
</dbReference>
<evidence type="ECO:0000313" key="1">
    <source>
        <dbReference type="Proteomes" id="UP000887565"/>
    </source>
</evidence>